<dbReference type="Gene3D" id="3.30.590.10">
    <property type="entry name" value="Glutamine synthetase/guanido kinase, catalytic domain"/>
    <property type="match status" value="1"/>
</dbReference>
<comment type="caution">
    <text evidence="6">The sequence shown here is derived from an EMBL/GenBank/DDBJ whole genome shotgun (WGS) entry which is preliminary data.</text>
</comment>
<dbReference type="InterPro" id="IPR036651">
    <property type="entry name" value="Gln_synt_N_sf"/>
</dbReference>
<sequence>MEVTLKAGKVWEAYDGPTPNSRQQRLALGCSNGRVLGLGDEMDYNHGVTYKPGDRVDRIEYHLEKASSDGIKYVRIYWIDLGSSLRCRMLPLSYFEQLMQSNRPGVNFVKIALGMVYLLTPPTGKLFSVAGEYICVPEMSTLRPLPFAPGHLGVLSRLEEKAPYMGKDGKMTVEVPLCARSLLKRIVDNARDNLKSEFLVGFETEFILLSSTRPVPTASNHHQWSSPSGFLAGSKEAAILEEIGDAMQTAGLSLQMIHPEAAPGQYEIVSGPLSPLDAADQAIFTHEHITNIASKHGLHATFAPRPFEGTAGSAAHIHISIHREGEEKPRDEMSTTEKSFLAGVLDRLPSLPAITLPTVASYKRVADGVWSGGTYVHYGTENREAPIRVTNATSPTSRNFEMRFIDGTANPYLALAAIIGAGVTGVEGRKELDVGDCKGPKCAWEMTEEERKAMGIVNRLPLSIDEARRKLEEDGVMKGVLGEEMVEAYLIANKVLEDALTKQEETEEQKLSRLVELF</sequence>
<keyword evidence="2" id="KW-0436">Ligase</keyword>
<dbReference type="Proteomes" id="UP001437256">
    <property type="component" value="Unassembled WGS sequence"/>
</dbReference>
<dbReference type="Pfam" id="PF00120">
    <property type="entry name" value="Gln-synt_C"/>
    <property type="match status" value="1"/>
</dbReference>
<dbReference type="SUPFAM" id="SSF54368">
    <property type="entry name" value="Glutamine synthetase, N-terminal domain"/>
    <property type="match status" value="1"/>
</dbReference>
<keyword evidence="7" id="KW-1185">Reference proteome</keyword>
<evidence type="ECO:0000256" key="3">
    <source>
        <dbReference type="PROSITE-ProRule" id="PRU01331"/>
    </source>
</evidence>
<dbReference type="PANTHER" id="PTHR43785">
    <property type="entry name" value="GAMMA-GLUTAMYLPUTRESCINE SYNTHETASE"/>
    <property type="match status" value="1"/>
</dbReference>
<dbReference type="SMART" id="SM01230">
    <property type="entry name" value="Gln-synt_C"/>
    <property type="match status" value="1"/>
</dbReference>
<proteinExistence type="inferred from homology"/>
<dbReference type="EMBL" id="JBBXMP010000078">
    <property type="protein sequence ID" value="KAL0063591.1"/>
    <property type="molecule type" value="Genomic_DNA"/>
</dbReference>
<dbReference type="InterPro" id="IPR014746">
    <property type="entry name" value="Gln_synth/guanido_kin_cat_dom"/>
</dbReference>
<name>A0ABR2ZPJ7_9AGAR</name>
<gene>
    <name evidence="6" type="ORF">AAF712_009512</name>
</gene>
<reference evidence="6 7" key="1">
    <citation type="submission" date="2024-05" db="EMBL/GenBank/DDBJ databases">
        <title>A draft genome resource for the thread blight pathogen Marasmius tenuissimus strain MS-2.</title>
        <authorList>
            <person name="Yulfo-Soto G.E."/>
            <person name="Baruah I.K."/>
            <person name="Amoako-Attah I."/>
            <person name="Bukari Y."/>
            <person name="Meinhardt L.W."/>
            <person name="Bailey B.A."/>
            <person name="Cohen S.P."/>
        </authorList>
    </citation>
    <scope>NUCLEOTIDE SEQUENCE [LARGE SCALE GENOMIC DNA]</scope>
    <source>
        <strain evidence="6 7">MS-2</strain>
    </source>
</reference>
<evidence type="ECO:0000313" key="7">
    <source>
        <dbReference type="Proteomes" id="UP001437256"/>
    </source>
</evidence>
<dbReference type="PANTHER" id="PTHR43785:SF2">
    <property type="entry name" value="TYPE-1 GLUTAMINE SYNTHETASE 1"/>
    <property type="match status" value="1"/>
</dbReference>
<dbReference type="Gene3D" id="3.10.20.70">
    <property type="entry name" value="Glutamine synthetase, N-terminal domain"/>
    <property type="match status" value="1"/>
</dbReference>
<evidence type="ECO:0000256" key="1">
    <source>
        <dbReference type="ARBA" id="ARBA00021364"/>
    </source>
</evidence>
<accession>A0ABR2ZPJ7</accession>
<dbReference type="SUPFAM" id="SSF55931">
    <property type="entry name" value="Glutamine synthetase/guanido kinase"/>
    <property type="match status" value="1"/>
</dbReference>
<feature type="domain" description="GS catalytic" evidence="5">
    <location>
        <begin position="179"/>
        <end position="518"/>
    </location>
</feature>
<dbReference type="InterPro" id="IPR008146">
    <property type="entry name" value="Gln_synth_cat_dom"/>
</dbReference>
<organism evidence="6 7">
    <name type="scientific">Marasmius tenuissimus</name>
    <dbReference type="NCBI Taxonomy" id="585030"/>
    <lineage>
        <taxon>Eukaryota</taxon>
        <taxon>Fungi</taxon>
        <taxon>Dikarya</taxon>
        <taxon>Basidiomycota</taxon>
        <taxon>Agaricomycotina</taxon>
        <taxon>Agaricomycetes</taxon>
        <taxon>Agaricomycetidae</taxon>
        <taxon>Agaricales</taxon>
        <taxon>Marasmiineae</taxon>
        <taxon>Marasmiaceae</taxon>
        <taxon>Marasmius</taxon>
    </lineage>
</organism>
<evidence type="ECO:0000313" key="6">
    <source>
        <dbReference type="EMBL" id="KAL0063591.1"/>
    </source>
</evidence>
<protein>
    <recommendedName>
        <fullName evidence="1">Glutamine synthetase</fullName>
    </recommendedName>
</protein>
<comment type="similarity">
    <text evidence="3 4">Belongs to the glutamine synthetase family.</text>
</comment>
<evidence type="ECO:0000259" key="5">
    <source>
        <dbReference type="PROSITE" id="PS51987"/>
    </source>
</evidence>
<evidence type="ECO:0000256" key="2">
    <source>
        <dbReference type="ARBA" id="ARBA00022598"/>
    </source>
</evidence>
<evidence type="ECO:0000256" key="4">
    <source>
        <dbReference type="RuleBase" id="RU000384"/>
    </source>
</evidence>
<dbReference type="PROSITE" id="PS51987">
    <property type="entry name" value="GS_CATALYTIC"/>
    <property type="match status" value="1"/>
</dbReference>